<dbReference type="PANTHER" id="PTHR10658">
    <property type="entry name" value="PHOSPHATIDYLINOSITOL TRANSFER PROTEIN"/>
    <property type="match status" value="1"/>
</dbReference>
<evidence type="ECO:0000313" key="5">
    <source>
        <dbReference type="WBParaSite" id="GPUH_0002547901-mRNA-1"/>
    </source>
</evidence>
<dbReference type="InterPro" id="IPR055261">
    <property type="entry name" value="PI_transfer_N"/>
</dbReference>
<reference evidence="3 4" key="2">
    <citation type="submission" date="2018-11" db="EMBL/GenBank/DDBJ databases">
        <authorList>
            <consortium name="Pathogen Informatics"/>
        </authorList>
    </citation>
    <scope>NUCLEOTIDE SEQUENCE [LARGE SCALE GENOMIC DNA]</scope>
</reference>
<dbReference type="Gene3D" id="3.30.530.20">
    <property type="match status" value="1"/>
</dbReference>
<dbReference type="SUPFAM" id="SSF55961">
    <property type="entry name" value="Bet v1-like"/>
    <property type="match status" value="1"/>
</dbReference>
<dbReference type="Pfam" id="PF02121">
    <property type="entry name" value="IP_trans"/>
    <property type="match status" value="1"/>
</dbReference>
<dbReference type="InterPro" id="IPR001666">
    <property type="entry name" value="PI_transfer"/>
</dbReference>
<dbReference type="InterPro" id="IPR023393">
    <property type="entry name" value="START-like_dom_sf"/>
</dbReference>
<dbReference type="PANTHER" id="PTHR10658:SF11">
    <property type="entry name" value="VIBRATOR, ISOFORM B"/>
    <property type="match status" value="1"/>
</dbReference>
<sequence>MPMTVEEYQVGQLWSVAEASKAETGGGEGVEVLKNEPFDNYPLFDGRYTCGQFTHKIYHLQTYVFFFLSFYTILLCAYINVNFRTLFGISPG</sequence>
<dbReference type="GO" id="GO:0008526">
    <property type="term" value="F:phosphatidylinositol transfer activity"/>
    <property type="evidence" value="ECO:0007669"/>
    <property type="project" value="TreeGrafter"/>
</dbReference>
<organism evidence="5">
    <name type="scientific">Gongylonema pulchrum</name>
    <dbReference type="NCBI Taxonomy" id="637853"/>
    <lineage>
        <taxon>Eukaryota</taxon>
        <taxon>Metazoa</taxon>
        <taxon>Ecdysozoa</taxon>
        <taxon>Nematoda</taxon>
        <taxon>Chromadorea</taxon>
        <taxon>Rhabditida</taxon>
        <taxon>Spirurina</taxon>
        <taxon>Spiruromorpha</taxon>
        <taxon>Spiruroidea</taxon>
        <taxon>Gongylonematidae</taxon>
        <taxon>Gongylonema</taxon>
    </lineage>
</organism>
<name>A0A183EWV8_9BILA</name>
<feature type="transmembrane region" description="Helical" evidence="1">
    <location>
        <begin position="63"/>
        <end position="81"/>
    </location>
</feature>
<keyword evidence="1" id="KW-1133">Transmembrane helix</keyword>
<dbReference type="Proteomes" id="UP000271098">
    <property type="component" value="Unassembled WGS sequence"/>
</dbReference>
<dbReference type="EMBL" id="UYRT01105274">
    <property type="protein sequence ID" value="VDN44223.1"/>
    <property type="molecule type" value="Genomic_DNA"/>
</dbReference>
<accession>A0A183EWV8</accession>
<keyword evidence="1" id="KW-0472">Membrane</keyword>
<keyword evidence="4" id="KW-1185">Reference proteome</keyword>
<protein>
    <recommendedName>
        <fullName evidence="2">Phosphatidylinositol transfer protein N-terminal domain-containing protein</fullName>
    </recommendedName>
</protein>
<dbReference type="GO" id="GO:0031210">
    <property type="term" value="F:phosphatidylcholine binding"/>
    <property type="evidence" value="ECO:0007669"/>
    <property type="project" value="TreeGrafter"/>
</dbReference>
<dbReference type="WBParaSite" id="GPUH_0002547901-mRNA-1">
    <property type="protein sequence ID" value="GPUH_0002547901-mRNA-1"/>
    <property type="gene ID" value="GPUH_0002547901"/>
</dbReference>
<evidence type="ECO:0000256" key="1">
    <source>
        <dbReference type="SAM" id="Phobius"/>
    </source>
</evidence>
<reference evidence="5" key="1">
    <citation type="submission" date="2016-06" db="UniProtKB">
        <authorList>
            <consortium name="WormBaseParasite"/>
        </authorList>
    </citation>
    <scope>IDENTIFICATION</scope>
</reference>
<gene>
    <name evidence="3" type="ORF">GPUH_LOCUS25452</name>
</gene>
<evidence type="ECO:0000259" key="2">
    <source>
        <dbReference type="Pfam" id="PF02121"/>
    </source>
</evidence>
<dbReference type="GO" id="GO:0035091">
    <property type="term" value="F:phosphatidylinositol binding"/>
    <property type="evidence" value="ECO:0007669"/>
    <property type="project" value="TreeGrafter"/>
</dbReference>
<keyword evidence="1" id="KW-0812">Transmembrane</keyword>
<dbReference type="GO" id="GO:0005737">
    <property type="term" value="C:cytoplasm"/>
    <property type="evidence" value="ECO:0007669"/>
    <property type="project" value="TreeGrafter"/>
</dbReference>
<feature type="domain" description="Phosphatidylinositol transfer protein N-terminal" evidence="2">
    <location>
        <begin position="1"/>
        <end position="64"/>
    </location>
</feature>
<dbReference type="GO" id="GO:0008525">
    <property type="term" value="F:phosphatidylcholine transporter activity"/>
    <property type="evidence" value="ECO:0007669"/>
    <property type="project" value="TreeGrafter"/>
</dbReference>
<evidence type="ECO:0000313" key="4">
    <source>
        <dbReference type="Proteomes" id="UP000271098"/>
    </source>
</evidence>
<proteinExistence type="predicted"/>
<evidence type="ECO:0000313" key="3">
    <source>
        <dbReference type="EMBL" id="VDN44223.1"/>
    </source>
</evidence>
<dbReference type="OrthoDB" id="18453at2759"/>
<dbReference type="AlphaFoldDB" id="A0A183EWV8"/>